<dbReference type="InterPro" id="IPR001789">
    <property type="entry name" value="Sig_transdc_resp-reg_receiver"/>
</dbReference>
<dbReference type="Proteomes" id="UP001143543">
    <property type="component" value="Unassembled WGS sequence"/>
</dbReference>
<dbReference type="Gene3D" id="3.40.50.2300">
    <property type="match status" value="1"/>
</dbReference>
<evidence type="ECO:0000259" key="8">
    <source>
        <dbReference type="PROSITE" id="PS50109"/>
    </source>
</evidence>
<accession>A0ABQ5MHX2</accession>
<evidence type="ECO:0000256" key="1">
    <source>
        <dbReference type="ARBA" id="ARBA00000085"/>
    </source>
</evidence>
<dbReference type="SMART" id="SM00388">
    <property type="entry name" value="HisKA"/>
    <property type="match status" value="1"/>
</dbReference>
<dbReference type="SUPFAM" id="SSF55874">
    <property type="entry name" value="ATPase domain of HSP90 chaperone/DNA topoisomerase II/histidine kinase"/>
    <property type="match status" value="1"/>
</dbReference>
<evidence type="ECO:0000256" key="7">
    <source>
        <dbReference type="SAM" id="Phobius"/>
    </source>
</evidence>
<dbReference type="EMBL" id="BRVO01000001">
    <property type="protein sequence ID" value="GLB48992.1"/>
    <property type="molecule type" value="Genomic_DNA"/>
</dbReference>
<dbReference type="PRINTS" id="PR00344">
    <property type="entry name" value="BCTRLSENSOR"/>
</dbReference>
<dbReference type="CDD" id="cd17546">
    <property type="entry name" value="REC_hyHK_CKI1_RcsC-like"/>
    <property type="match status" value="1"/>
</dbReference>
<dbReference type="Gene3D" id="1.10.287.130">
    <property type="match status" value="1"/>
</dbReference>
<dbReference type="InterPro" id="IPR003594">
    <property type="entry name" value="HATPase_dom"/>
</dbReference>
<dbReference type="InterPro" id="IPR011006">
    <property type="entry name" value="CheY-like_superfamily"/>
</dbReference>
<keyword evidence="4" id="KW-0902">Two-component regulatory system</keyword>
<keyword evidence="6" id="KW-0175">Coiled coil</keyword>
<comment type="catalytic activity">
    <reaction evidence="1">
        <text>ATP + protein L-histidine = ADP + protein N-phospho-L-histidine.</text>
        <dbReference type="EC" id="2.7.13.3"/>
    </reaction>
</comment>
<dbReference type="PROSITE" id="PS50109">
    <property type="entry name" value="HIS_KIN"/>
    <property type="match status" value="1"/>
</dbReference>
<dbReference type="Gene3D" id="3.30.565.10">
    <property type="entry name" value="Histidine kinase-like ATPase, C-terminal domain"/>
    <property type="match status" value="1"/>
</dbReference>
<keyword evidence="7" id="KW-0812">Transmembrane</keyword>
<evidence type="ECO:0000256" key="6">
    <source>
        <dbReference type="SAM" id="Coils"/>
    </source>
</evidence>
<organism evidence="10 11">
    <name type="scientific">Neptunitalea lumnitzerae</name>
    <dbReference type="NCBI Taxonomy" id="2965509"/>
    <lineage>
        <taxon>Bacteria</taxon>
        <taxon>Pseudomonadati</taxon>
        <taxon>Bacteroidota</taxon>
        <taxon>Flavobacteriia</taxon>
        <taxon>Flavobacteriales</taxon>
        <taxon>Flavobacteriaceae</taxon>
        <taxon>Neptunitalea</taxon>
    </lineage>
</organism>
<dbReference type="EC" id="2.7.13.3" evidence="2"/>
<feature type="domain" description="Response regulatory" evidence="9">
    <location>
        <begin position="589"/>
        <end position="707"/>
    </location>
</feature>
<dbReference type="CDD" id="cd16922">
    <property type="entry name" value="HATPase_EvgS-ArcB-TorS-like"/>
    <property type="match status" value="1"/>
</dbReference>
<keyword evidence="3 5" id="KW-0597">Phosphoprotein</keyword>
<sequence length="715" mass="81996">MRTDKETNQVSIFSFQLSELQNKFSENFIHYQNFILAGYKDPLFYTQDKQETIDNYLSNLKVNYQTLLRLQEESKTLSLTVQDSLIKVRKQYQQLIALSQTTRKAIQERGFKDYGIEGKMRTMAHEIERLSAIPEASILQLRRHEKDFMLRADTIYQTKFNHLVSTILTENNLNTHGKDLLKNYAETFNLYVTKTKALGFYDETGLITDVKHLHDSLNNSLFQIKGEVSQKLLALTKANSNYLIIQTLFIGIIAILVSAFLVKTLTHDIKLLNENFRFYILSDFLNNPDRKLPTPDFKLSSIEIQKLFANFQLLKESLNKTIRRLNEEKEKSERNAHYKSRFLANMSHEIRTPLNGIIGMLQVIEIDPLNKVQQQNISLAKYSANHLLELVNMILDYSKLEEDKMKLENNVFNIHLIFKNLEGIFKHQVSEKNIAFNMHIDTTIPQFIKGDVLRLQQVLLNIISNGIKFTHSGHVSLNVTLASKTPSCVSILFSVKDTGIGIAKNEQEKLFEAFVQNDISTTRKYGGTGLGLTISNQLVQLMGGQLHLESTLNQGTEFYFTLTFEVVNEVHPNIIGTETPKHTLLKGNRVLLAEDNKINQLVIERMLTKLQITTVITPNGKEAVDLYEKEDFDLILMDIHMPVLNGIEAAQQIKQTKKYQATPIPIIVITASAFEEDRKTAMAEGMDDFITKPVLFENLKITLEKYLSEKTMKVS</sequence>
<protein>
    <recommendedName>
        <fullName evidence="2">histidine kinase</fullName>
        <ecNumber evidence="2">2.7.13.3</ecNumber>
    </recommendedName>
</protein>
<feature type="modified residue" description="4-aspartylphosphate" evidence="5">
    <location>
        <position position="638"/>
    </location>
</feature>
<dbReference type="CDD" id="cd00082">
    <property type="entry name" value="HisKA"/>
    <property type="match status" value="1"/>
</dbReference>
<evidence type="ECO:0000313" key="10">
    <source>
        <dbReference type="EMBL" id="GLB48992.1"/>
    </source>
</evidence>
<feature type="domain" description="Histidine kinase" evidence="8">
    <location>
        <begin position="345"/>
        <end position="566"/>
    </location>
</feature>
<feature type="transmembrane region" description="Helical" evidence="7">
    <location>
        <begin position="242"/>
        <end position="262"/>
    </location>
</feature>
<dbReference type="SUPFAM" id="SSF52172">
    <property type="entry name" value="CheY-like"/>
    <property type="match status" value="1"/>
</dbReference>
<dbReference type="InterPro" id="IPR036890">
    <property type="entry name" value="HATPase_C_sf"/>
</dbReference>
<evidence type="ECO:0000256" key="3">
    <source>
        <dbReference type="ARBA" id="ARBA00022553"/>
    </source>
</evidence>
<evidence type="ECO:0000259" key="9">
    <source>
        <dbReference type="PROSITE" id="PS50110"/>
    </source>
</evidence>
<dbReference type="InterPro" id="IPR036097">
    <property type="entry name" value="HisK_dim/P_sf"/>
</dbReference>
<dbReference type="InterPro" id="IPR004358">
    <property type="entry name" value="Sig_transdc_His_kin-like_C"/>
</dbReference>
<dbReference type="SMART" id="SM00387">
    <property type="entry name" value="HATPase_c"/>
    <property type="match status" value="1"/>
</dbReference>
<feature type="coiled-coil region" evidence="6">
    <location>
        <begin position="308"/>
        <end position="335"/>
    </location>
</feature>
<dbReference type="SUPFAM" id="SSF47384">
    <property type="entry name" value="Homodimeric domain of signal transducing histidine kinase"/>
    <property type="match status" value="1"/>
</dbReference>
<proteinExistence type="predicted"/>
<dbReference type="Pfam" id="PF00512">
    <property type="entry name" value="HisKA"/>
    <property type="match status" value="1"/>
</dbReference>
<dbReference type="Pfam" id="PF00072">
    <property type="entry name" value="Response_reg"/>
    <property type="match status" value="1"/>
</dbReference>
<name>A0ABQ5MHX2_9FLAO</name>
<gene>
    <name evidence="10" type="ORF">Y10_13600</name>
</gene>
<keyword evidence="11" id="KW-1185">Reference proteome</keyword>
<comment type="caution">
    <text evidence="10">The sequence shown here is derived from an EMBL/GenBank/DDBJ whole genome shotgun (WGS) entry which is preliminary data.</text>
</comment>
<dbReference type="Pfam" id="PF02518">
    <property type="entry name" value="HATPase_c"/>
    <property type="match status" value="1"/>
</dbReference>
<dbReference type="InterPro" id="IPR003661">
    <property type="entry name" value="HisK_dim/P_dom"/>
</dbReference>
<dbReference type="PROSITE" id="PS50110">
    <property type="entry name" value="RESPONSE_REGULATORY"/>
    <property type="match status" value="1"/>
</dbReference>
<evidence type="ECO:0000256" key="5">
    <source>
        <dbReference type="PROSITE-ProRule" id="PRU00169"/>
    </source>
</evidence>
<dbReference type="InterPro" id="IPR005467">
    <property type="entry name" value="His_kinase_dom"/>
</dbReference>
<dbReference type="PANTHER" id="PTHR45339">
    <property type="entry name" value="HYBRID SIGNAL TRANSDUCTION HISTIDINE KINASE J"/>
    <property type="match status" value="1"/>
</dbReference>
<keyword evidence="7" id="KW-1133">Transmembrane helix</keyword>
<evidence type="ECO:0000256" key="2">
    <source>
        <dbReference type="ARBA" id="ARBA00012438"/>
    </source>
</evidence>
<dbReference type="PANTHER" id="PTHR45339:SF1">
    <property type="entry name" value="HYBRID SIGNAL TRANSDUCTION HISTIDINE KINASE J"/>
    <property type="match status" value="1"/>
</dbReference>
<dbReference type="SMART" id="SM00448">
    <property type="entry name" value="REC"/>
    <property type="match status" value="1"/>
</dbReference>
<evidence type="ECO:0000313" key="11">
    <source>
        <dbReference type="Proteomes" id="UP001143543"/>
    </source>
</evidence>
<keyword evidence="7" id="KW-0472">Membrane</keyword>
<reference evidence="10" key="1">
    <citation type="submission" date="2022-07" db="EMBL/GenBank/DDBJ databases">
        <title>Taxonomy of Novel Oxalotrophic and Methylotrophic Bacteria.</title>
        <authorList>
            <person name="Sahin N."/>
            <person name="Tani A."/>
        </authorList>
    </citation>
    <scope>NUCLEOTIDE SEQUENCE</scope>
    <source>
        <strain evidence="10">Y10</strain>
    </source>
</reference>
<evidence type="ECO:0000256" key="4">
    <source>
        <dbReference type="ARBA" id="ARBA00023012"/>
    </source>
</evidence>